<reference evidence="1 2" key="1">
    <citation type="journal article" date="2019" name="Sci. Rep.">
        <title>Orb-weaving spider Araneus ventricosus genome elucidates the spidroin gene catalogue.</title>
        <authorList>
            <person name="Kono N."/>
            <person name="Nakamura H."/>
            <person name="Ohtoshi R."/>
            <person name="Moran D.A.P."/>
            <person name="Shinohara A."/>
            <person name="Yoshida Y."/>
            <person name="Fujiwara M."/>
            <person name="Mori M."/>
            <person name="Tomita M."/>
            <person name="Arakawa K."/>
        </authorList>
    </citation>
    <scope>NUCLEOTIDE SEQUENCE [LARGE SCALE GENOMIC DNA]</scope>
</reference>
<evidence type="ECO:0000313" key="2">
    <source>
        <dbReference type="Proteomes" id="UP000499080"/>
    </source>
</evidence>
<protein>
    <submittedName>
        <fullName evidence="1">Uncharacterized protein</fullName>
    </submittedName>
</protein>
<keyword evidence="2" id="KW-1185">Reference proteome</keyword>
<comment type="caution">
    <text evidence="1">The sequence shown here is derived from an EMBL/GenBank/DDBJ whole genome shotgun (WGS) entry which is preliminary data.</text>
</comment>
<proteinExistence type="predicted"/>
<organism evidence="1 2">
    <name type="scientific">Araneus ventricosus</name>
    <name type="common">Orbweaver spider</name>
    <name type="synonym">Epeira ventricosa</name>
    <dbReference type="NCBI Taxonomy" id="182803"/>
    <lineage>
        <taxon>Eukaryota</taxon>
        <taxon>Metazoa</taxon>
        <taxon>Ecdysozoa</taxon>
        <taxon>Arthropoda</taxon>
        <taxon>Chelicerata</taxon>
        <taxon>Arachnida</taxon>
        <taxon>Araneae</taxon>
        <taxon>Araneomorphae</taxon>
        <taxon>Entelegynae</taxon>
        <taxon>Araneoidea</taxon>
        <taxon>Araneidae</taxon>
        <taxon>Araneus</taxon>
    </lineage>
</organism>
<dbReference type="Proteomes" id="UP000499080">
    <property type="component" value="Unassembled WGS sequence"/>
</dbReference>
<dbReference type="EMBL" id="BGPR01007309">
    <property type="protein sequence ID" value="GBN25918.1"/>
    <property type="molecule type" value="Genomic_DNA"/>
</dbReference>
<gene>
    <name evidence="1" type="ORF">AVEN_83307_1</name>
</gene>
<evidence type="ECO:0000313" key="1">
    <source>
        <dbReference type="EMBL" id="GBN25918.1"/>
    </source>
</evidence>
<feature type="non-terminal residue" evidence="1">
    <location>
        <position position="1"/>
    </location>
</feature>
<accession>A0A4Y2MFL0</accession>
<name>A0A4Y2MFL0_ARAVE</name>
<sequence length="92" mass="10364">AGHPWAAPRKSIHYRSFRSRLSSPTVATPPLACKARTLAGSDFLSEHLECSVLRFSHSQENLTSLSSTYLHRSHFSIYGLAVLLERLDLKRK</sequence>
<dbReference type="AlphaFoldDB" id="A0A4Y2MFL0"/>